<feature type="compositionally biased region" description="Basic and acidic residues" evidence="3">
    <location>
        <begin position="90"/>
        <end position="101"/>
    </location>
</feature>
<dbReference type="Proteomes" id="UP001417504">
    <property type="component" value="Unassembled WGS sequence"/>
</dbReference>
<keyword evidence="6" id="KW-1185">Reference proteome</keyword>
<feature type="compositionally biased region" description="Basic and acidic residues" evidence="3">
    <location>
        <begin position="218"/>
        <end position="229"/>
    </location>
</feature>
<feature type="domain" description="Remorin C-terminal" evidence="4">
    <location>
        <begin position="219"/>
        <end position="323"/>
    </location>
</feature>
<feature type="compositionally biased region" description="Polar residues" evidence="3">
    <location>
        <begin position="155"/>
        <end position="189"/>
    </location>
</feature>
<comment type="similarity">
    <text evidence="1">Belongs to the remorin family.</text>
</comment>
<name>A0AAP0IJS6_9MAGN</name>
<evidence type="ECO:0000259" key="4">
    <source>
        <dbReference type="Pfam" id="PF03763"/>
    </source>
</evidence>
<protein>
    <recommendedName>
        <fullName evidence="4">Remorin C-terminal domain-containing protein</fullName>
    </recommendedName>
</protein>
<gene>
    <name evidence="5" type="ORF">Sjap_015547</name>
</gene>
<dbReference type="PANTHER" id="PTHR31471:SF51">
    <property type="entry name" value="REMORIN FAMILY PROTEIN"/>
    <property type="match status" value="1"/>
</dbReference>
<evidence type="ECO:0000313" key="5">
    <source>
        <dbReference type="EMBL" id="KAK9116600.1"/>
    </source>
</evidence>
<dbReference type="EMBL" id="JBBNAE010000006">
    <property type="protein sequence ID" value="KAK9116600.1"/>
    <property type="molecule type" value="Genomic_DNA"/>
</dbReference>
<proteinExistence type="inferred from homology"/>
<dbReference type="PANTHER" id="PTHR31471">
    <property type="entry name" value="OS02G0116800 PROTEIN"/>
    <property type="match status" value="1"/>
</dbReference>
<feature type="coiled-coil region" evidence="2">
    <location>
        <begin position="247"/>
        <end position="309"/>
    </location>
</feature>
<keyword evidence="2" id="KW-0175">Coiled coil</keyword>
<dbReference type="InterPro" id="IPR005516">
    <property type="entry name" value="Remorin_C"/>
</dbReference>
<evidence type="ECO:0000256" key="2">
    <source>
        <dbReference type="SAM" id="Coils"/>
    </source>
</evidence>
<feature type="region of interest" description="Disordered" evidence="3">
    <location>
        <begin position="90"/>
        <end position="109"/>
    </location>
</feature>
<evidence type="ECO:0000256" key="1">
    <source>
        <dbReference type="ARBA" id="ARBA00005711"/>
    </source>
</evidence>
<dbReference type="Pfam" id="PF03763">
    <property type="entry name" value="Remorin_C"/>
    <property type="match status" value="1"/>
</dbReference>
<feature type="region of interest" description="Disordered" evidence="3">
    <location>
        <begin position="155"/>
        <end position="229"/>
    </location>
</feature>
<accession>A0AAP0IJS6</accession>
<reference evidence="5 6" key="1">
    <citation type="submission" date="2024-01" db="EMBL/GenBank/DDBJ databases">
        <title>Genome assemblies of Stephania.</title>
        <authorList>
            <person name="Yang L."/>
        </authorList>
    </citation>
    <scope>NUCLEOTIDE SEQUENCE [LARGE SCALE GENOMIC DNA]</scope>
    <source>
        <strain evidence="5">QJT</strain>
        <tissue evidence="5">Leaf</tissue>
    </source>
</reference>
<sequence>MRNLADQLRVRFSVLGQDNVAAEAYSDGESLQRRNIESAKGGDEKEENWFWQRFSLQPSRDFGSSLGDDDASALAAAAYAIASLEKEEHQKQLKMSEERETSLGNNTSRRENVTAKLPISISRMFSDREGNNMRSPNSLKISEEEHSMPLVATWQKSQEKASTATYPTAKATNQVHKQTAKLGNTDNIRTSSTAPPSADSPFPNADDKGKKKSPQSPRSKESKADLWKQAEMKRITDRYEKRNSLVLSWEEKKKEEAKRQLQRIESDLEKERAEAIRSFRRDVIVIEKIAGKEKKLAEERKNKRESKANQEVKQIRITGKAPTNCFCF</sequence>
<dbReference type="AlphaFoldDB" id="A0AAP0IJS6"/>
<evidence type="ECO:0000313" key="6">
    <source>
        <dbReference type="Proteomes" id="UP001417504"/>
    </source>
</evidence>
<feature type="compositionally biased region" description="Low complexity" evidence="3">
    <location>
        <begin position="190"/>
        <end position="203"/>
    </location>
</feature>
<evidence type="ECO:0000256" key="3">
    <source>
        <dbReference type="SAM" id="MobiDB-lite"/>
    </source>
</evidence>
<organism evidence="5 6">
    <name type="scientific">Stephania japonica</name>
    <dbReference type="NCBI Taxonomy" id="461633"/>
    <lineage>
        <taxon>Eukaryota</taxon>
        <taxon>Viridiplantae</taxon>
        <taxon>Streptophyta</taxon>
        <taxon>Embryophyta</taxon>
        <taxon>Tracheophyta</taxon>
        <taxon>Spermatophyta</taxon>
        <taxon>Magnoliopsida</taxon>
        <taxon>Ranunculales</taxon>
        <taxon>Menispermaceae</taxon>
        <taxon>Menispermoideae</taxon>
        <taxon>Cissampelideae</taxon>
        <taxon>Stephania</taxon>
    </lineage>
</organism>
<comment type="caution">
    <text evidence="5">The sequence shown here is derived from an EMBL/GenBank/DDBJ whole genome shotgun (WGS) entry which is preliminary data.</text>
</comment>